<protein>
    <submittedName>
        <fullName evidence="3">Leucine carboxyl methyltransferase</fullName>
    </submittedName>
</protein>
<dbReference type="RefSeq" id="WP_153370681.1">
    <property type="nucleotide sequence ID" value="NZ_CP045650.1"/>
</dbReference>
<keyword evidence="5" id="KW-1185">Reference proteome</keyword>
<dbReference type="PANTHER" id="PTHR43619">
    <property type="entry name" value="S-ADENOSYL-L-METHIONINE-DEPENDENT METHYLTRANSFERASE YKTD-RELATED"/>
    <property type="match status" value="1"/>
</dbReference>
<proteinExistence type="predicted"/>
<dbReference type="Proteomes" id="UP000480556">
    <property type="component" value="Unassembled WGS sequence"/>
</dbReference>
<accession>A0A5Q0P2G8</accession>
<reference evidence="5 6" key="1">
    <citation type="submission" date="2019-10" db="EMBL/GenBank/DDBJ databases">
        <authorList>
            <person name="Dong K."/>
        </authorList>
    </citation>
    <scope>NUCLEOTIDE SEQUENCE [LARGE SCALE GENOMIC DNA]</scope>
    <source>
        <strain evidence="4">Dk386</strain>
        <strain evidence="5">dk386</strain>
        <strain evidence="6">dk771</strain>
        <strain evidence="3">Dk771</strain>
    </source>
</reference>
<evidence type="ECO:0000313" key="3">
    <source>
        <dbReference type="EMBL" id="MQW90898.1"/>
    </source>
</evidence>
<dbReference type="InterPro" id="IPR029063">
    <property type="entry name" value="SAM-dependent_MTases_sf"/>
</dbReference>
<dbReference type="Proteomes" id="UP000327478">
    <property type="component" value="Chromosome"/>
</dbReference>
<keyword evidence="2" id="KW-0808">Transferase</keyword>
<dbReference type="EMBL" id="CP045650">
    <property type="protein sequence ID" value="QGA10271.1"/>
    <property type="molecule type" value="Genomic_DNA"/>
</dbReference>
<name>A0A5Q0P2G8_9GAMM</name>
<dbReference type="AlphaFoldDB" id="A0A5Q0P2G8"/>
<dbReference type="GO" id="GO:0008168">
    <property type="term" value="F:methyltransferase activity"/>
    <property type="evidence" value="ECO:0007669"/>
    <property type="project" value="UniProtKB-KW"/>
</dbReference>
<dbReference type="SUPFAM" id="SSF53335">
    <property type="entry name" value="S-adenosyl-L-methionine-dependent methyltransferases"/>
    <property type="match status" value="1"/>
</dbReference>
<gene>
    <name evidence="4" type="ORF">GFH30_02155</name>
    <name evidence="3" type="ORF">GHJ48_00545</name>
</gene>
<evidence type="ECO:0000256" key="1">
    <source>
        <dbReference type="ARBA" id="ARBA00022603"/>
    </source>
</evidence>
<sequence>MTQPLSEHRHISFTAHYTGYIWYKMGISHPVFATSKGKFLAKLVHPLESWAEKNVGGSMRTTLKQRHQMIDDHLSTLIQQHPDIQVLEIASGLSPRSWNFRQKHPDLNYRELDLPDMAKTKTAALKMIDASAPEVLTADIFTAELAQVFSVFNPNKPLVVISEGLINYFNQDMLHTLLKGITQYSENFAEVHYLSDIYPEPVRNRLANFIWTCSKLLKFMSRSAFTFHFQSPQQLTNFFQHAGFDSVQVNQPKQYFNKDHSNPSSTDIEEHLGDLVWMIHAVKKNSVK</sequence>
<dbReference type="Gene3D" id="3.40.50.150">
    <property type="entry name" value="Vaccinia Virus protein VP39"/>
    <property type="match status" value="1"/>
</dbReference>
<dbReference type="EMBL" id="WITK01000001">
    <property type="protein sequence ID" value="MQW90898.1"/>
    <property type="molecule type" value="Genomic_DNA"/>
</dbReference>
<keyword evidence="1 3" id="KW-0489">Methyltransferase</keyword>
<dbReference type="Pfam" id="PF04072">
    <property type="entry name" value="LCM"/>
    <property type="match status" value="1"/>
</dbReference>
<dbReference type="InterPro" id="IPR007213">
    <property type="entry name" value="Ppm1/Ppm2/Tcmp"/>
</dbReference>
<evidence type="ECO:0000256" key="2">
    <source>
        <dbReference type="ARBA" id="ARBA00022679"/>
    </source>
</evidence>
<dbReference type="PANTHER" id="PTHR43619:SF2">
    <property type="entry name" value="S-ADENOSYL-L-METHIONINE-DEPENDENT METHYLTRANSFERASES SUPERFAMILY PROTEIN"/>
    <property type="match status" value="1"/>
</dbReference>
<organism evidence="3 6">
    <name type="scientific">Acinetobacter wanghuae</name>
    <dbReference type="NCBI Taxonomy" id="2662362"/>
    <lineage>
        <taxon>Bacteria</taxon>
        <taxon>Pseudomonadati</taxon>
        <taxon>Pseudomonadota</taxon>
        <taxon>Gammaproteobacteria</taxon>
        <taxon>Moraxellales</taxon>
        <taxon>Moraxellaceae</taxon>
        <taxon>Acinetobacter</taxon>
    </lineage>
</organism>
<evidence type="ECO:0000313" key="6">
    <source>
        <dbReference type="Proteomes" id="UP000480556"/>
    </source>
</evidence>
<evidence type="ECO:0000313" key="4">
    <source>
        <dbReference type="EMBL" id="QGA10271.1"/>
    </source>
</evidence>
<dbReference type="GO" id="GO:0032259">
    <property type="term" value="P:methylation"/>
    <property type="evidence" value="ECO:0007669"/>
    <property type="project" value="UniProtKB-KW"/>
</dbReference>
<evidence type="ECO:0000313" key="5">
    <source>
        <dbReference type="Proteomes" id="UP000327478"/>
    </source>
</evidence>